<protein>
    <submittedName>
        <fullName evidence="2">Uncharacterized protein</fullName>
    </submittedName>
</protein>
<evidence type="ECO:0000256" key="1">
    <source>
        <dbReference type="SAM" id="MobiDB-lite"/>
    </source>
</evidence>
<accession>A0A392VHC0</accession>
<dbReference type="AlphaFoldDB" id="A0A392VHC0"/>
<evidence type="ECO:0000313" key="2">
    <source>
        <dbReference type="EMBL" id="MCI87796.1"/>
    </source>
</evidence>
<dbReference type="Proteomes" id="UP000265520">
    <property type="component" value="Unassembled WGS sequence"/>
</dbReference>
<keyword evidence="3" id="KW-1185">Reference proteome</keyword>
<dbReference type="EMBL" id="LXQA011175682">
    <property type="protein sequence ID" value="MCI87796.1"/>
    <property type="molecule type" value="Genomic_DNA"/>
</dbReference>
<feature type="compositionally biased region" description="Polar residues" evidence="1">
    <location>
        <begin position="21"/>
        <end position="33"/>
    </location>
</feature>
<sequence length="33" mass="3607">VQSEDCVGEDSREKSPPIELVSSQRTVSVKTSE</sequence>
<feature type="non-terminal residue" evidence="2">
    <location>
        <position position="1"/>
    </location>
</feature>
<feature type="region of interest" description="Disordered" evidence="1">
    <location>
        <begin position="1"/>
        <end position="33"/>
    </location>
</feature>
<evidence type="ECO:0000313" key="3">
    <source>
        <dbReference type="Proteomes" id="UP000265520"/>
    </source>
</evidence>
<comment type="caution">
    <text evidence="2">The sequence shown here is derived from an EMBL/GenBank/DDBJ whole genome shotgun (WGS) entry which is preliminary data.</text>
</comment>
<organism evidence="2 3">
    <name type="scientific">Trifolium medium</name>
    <dbReference type="NCBI Taxonomy" id="97028"/>
    <lineage>
        <taxon>Eukaryota</taxon>
        <taxon>Viridiplantae</taxon>
        <taxon>Streptophyta</taxon>
        <taxon>Embryophyta</taxon>
        <taxon>Tracheophyta</taxon>
        <taxon>Spermatophyta</taxon>
        <taxon>Magnoliopsida</taxon>
        <taxon>eudicotyledons</taxon>
        <taxon>Gunneridae</taxon>
        <taxon>Pentapetalae</taxon>
        <taxon>rosids</taxon>
        <taxon>fabids</taxon>
        <taxon>Fabales</taxon>
        <taxon>Fabaceae</taxon>
        <taxon>Papilionoideae</taxon>
        <taxon>50 kb inversion clade</taxon>
        <taxon>NPAAA clade</taxon>
        <taxon>Hologalegina</taxon>
        <taxon>IRL clade</taxon>
        <taxon>Trifolieae</taxon>
        <taxon>Trifolium</taxon>
    </lineage>
</organism>
<proteinExistence type="predicted"/>
<reference evidence="2 3" key="1">
    <citation type="journal article" date="2018" name="Front. Plant Sci.">
        <title>Red Clover (Trifolium pratense) and Zigzag Clover (T. medium) - A Picture of Genomic Similarities and Differences.</title>
        <authorList>
            <person name="Dluhosova J."/>
            <person name="Istvanek J."/>
            <person name="Nedelnik J."/>
            <person name="Repkova J."/>
        </authorList>
    </citation>
    <scope>NUCLEOTIDE SEQUENCE [LARGE SCALE GENOMIC DNA]</scope>
    <source>
        <strain evidence="3">cv. 10/8</strain>
        <tissue evidence="2">Leaf</tissue>
    </source>
</reference>
<name>A0A392VHC0_9FABA</name>